<comment type="caution">
    <text evidence="1">The sequence shown here is derived from an EMBL/GenBank/DDBJ whole genome shotgun (WGS) entry which is preliminary data.</text>
</comment>
<dbReference type="PANTHER" id="PTHR10000:SF53">
    <property type="entry name" value="5-AMINO-6-(5-PHOSPHO-D-RIBITYLAMINO)URACIL PHOSPHATASE YBJI-RELATED"/>
    <property type="match status" value="1"/>
</dbReference>
<dbReference type="PROSITE" id="PS01229">
    <property type="entry name" value="COF_2"/>
    <property type="match status" value="1"/>
</dbReference>
<dbReference type="AlphaFoldDB" id="A0A4V3RE13"/>
<proteinExistence type="predicted"/>
<dbReference type="SUPFAM" id="SSF56784">
    <property type="entry name" value="HAD-like"/>
    <property type="match status" value="1"/>
</dbReference>
<dbReference type="Gene3D" id="3.30.1240.10">
    <property type="match status" value="1"/>
</dbReference>
<evidence type="ECO:0000313" key="1">
    <source>
        <dbReference type="EMBL" id="TGY14700.1"/>
    </source>
</evidence>
<reference evidence="1 2" key="1">
    <citation type="submission" date="2019-04" db="EMBL/GenBank/DDBJ databases">
        <title>Microbes associate with the intestines of laboratory mice.</title>
        <authorList>
            <person name="Navarre W."/>
            <person name="Wong E."/>
            <person name="Huang K."/>
            <person name="Tropini C."/>
            <person name="Ng K."/>
            <person name="Yu B."/>
        </authorList>
    </citation>
    <scope>NUCLEOTIDE SEQUENCE [LARGE SCALE GENOMIC DNA]</scope>
    <source>
        <strain evidence="1 2">NM61_E11</strain>
    </source>
</reference>
<name>A0A4V3RE13_9LACO</name>
<dbReference type="InterPro" id="IPR006379">
    <property type="entry name" value="HAD-SF_hydro_IIB"/>
</dbReference>
<organism evidence="1 2">
    <name type="scientific">Lactobacillus intestinalis</name>
    <dbReference type="NCBI Taxonomy" id="151781"/>
    <lineage>
        <taxon>Bacteria</taxon>
        <taxon>Bacillati</taxon>
        <taxon>Bacillota</taxon>
        <taxon>Bacilli</taxon>
        <taxon>Lactobacillales</taxon>
        <taxon>Lactobacillaceae</taxon>
        <taxon>Lactobacillus</taxon>
    </lineage>
</organism>
<protein>
    <submittedName>
        <fullName evidence="1">HAD family hydrolase</fullName>
    </submittedName>
</protein>
<dbReference type="NCBIfam" id="TIGR00099">
    <property type="entry name" value="Cof-subfamily"/>
    <property type="match status" value="1"/>
</dbReference>
<dbReference type="SFLD" id="SFLDS00003">
    <property type="entry name" value="Haloacid_Dehalogenase"/>
    <property type="match status" value="1"/>
</dbReference>
<dbReference type="CDD" id="cd07518">
    <property type="entry name" value="HAD_YbiV-Like"/>
    <property type="match status" value="1"/>
</dbReference>
<dbReference type="InterPro" id="IPR036412">
    <property type="entry name" value="HAD-like_sf"/>
</dbReference>
<keyword evidence="1" id="KW-0378">Hydrolase</keyword>
<dbReference type="SFLD" id="SFLDG01144">
    <property type="entry name" value="C2.B.4:_PGP_Like"/>
    <property type="match status" value="1"/>
</dbReference>
<dbReference type="NCBIfam" id="TIGR01484">
    <property type="entry name" value="HAD-SF-IIB"/>
    <property type="match status" value="1"/>
</dbReference>
<dbReference type="PANTHER" id="PTHR10000">
    <property type="entry name" value="PHOSPHOSERINE PHOSPHATASE"/>
    <property type="match status" value="1"/>
</dbReference>
<evidence type="ECO:0000313" key="2">
    <source>
        <dbReference type="Proteomes" id="UP000309117"/>
    </source>
</evidence>
<dbReference type="Proteomes" id="UP000309117">
    <property type="component" value="Unassembled WGS sequence"/>
</dbReference>
<dbReference type="Pfam" id="PF08282">
    <property type="entry name" value="Hydrolase_3"/>
    <property type="match status" value="1"/>
</dbReference>
<dbReference type="InterPro" id="IPR000150">
    <property type="entry name" value="Cof"/>
</dbReference>
<sequence length="270" mass="30402">MTLPFKAVAVDMDGTFLDDRKQYNHEQFDKILTEFEKRGVHFIVASGRPYARLKQDFSEFADRMDFVTLNGSRLIIEGKDAGGYPLNRQDVLDLIHEVHDKYGKMATMVFEEGIAYLNTEIPKEERDFLAYFAGKSDVVDAWRDLPEGDIYQITFNMDSSKAKEIEDAFNKTHVNQISAFASANTAIDVNVKGISKGTGLKRLLEKLGMTGKDLIAFGDGGNDIDMLDFAEYSYAMANGMQEVKDHAKFVAPANTENGVFKVLQEYLDKD</sequence>
<dbReference type="EMBL" id="SRYV01000010">
    <property type="protein sequence ID" value="TGY14700.1"/>
    <property type="molecule type" value="Genomic_DNA"/>
</dbReference>
<dbReference type="RefSeq" id="WP_004046074.1">
    <property type="nucleotide sequence ID" value="NZ_AQFR02000003.1"/>
</dbReference>
<dbReference type="Gene3D" id="3.40.50.1000">
    <property type="entry name" value="HAD superfamily/HAD-like"/>
    <property type="match status" value="1"/>
</dbReference>
<dbReference type="InterPro" id="IPR023214">
    <property type="entry name" value="HAD_sf"/>
</dbReference>
<dbReference type="GO" id="GO:0005829">
    <property type="term" value="C:cytosol"/>
    <property type="evidence" value="ECO:0007669"/>
    <property type="project" value="TreeGrafter"/>
</dbReference>
<gene>
    <name evidence="1" type="ORF">E5351_06550</name>
</gene>
<dbReference type="GO" id="GO:0016791">
    <property type="term" value="F:phosphatase activity"/>
    <property type="evidence" value="ECO:0007669"/>
    <property type="project" value="TreeGrafter"/>
</dbReference>
<dbReference type="GO" id="GO:0000287">
    <property type="term" value="F:magnesium ion binding"/>
    <property type="evidence" value="ECO:0007669"/>
    <property type="project" value="TreeGrafter"/>
</dbReference>
<dbReference type="SFLD" id="SFLDG01140">
    <property type="entry name" value="C2.B:_Phosphomannomutase_and_P"/>
    <property type="match status" value="1"/>
</dbReference>
<accession>A0A4V3RE13</accession>